<name>A0A9W6SRW1_9ACTN</name>
<dbReference type="GO" id="GO:0010181">
    <property type="term" value="F:FMN binding"/>
    <property type="evidence" value="ECO:0007669"/>
    <property type="project" value="InterPro"/>
</dbReference>
<dbReference type="Gene3D" id="3.20.20.70">
    <property type="entry name" value="Aldolase class I"/>
    <property type="match status" value="1"/>
</dbReference>
<organism evidence="7 8">
    <name type="scientific">Actinorhabdospora filicis</name>
    <dbReference type="NCBI Taxonomy" id="1785913"/>
    <lineage>
        <taxon>Bacteria</taxon>
        <taxon>Bacillati</taxon>
        <taxon>Actinomycetota</taxon>
        <taxon>Actinomycetes</taxon>
        <taxon>Micromonosporales</taxon>
        <taxon>Micromonosporaceae</taxon>
        <taxon>Actinorhabdospora</taxon>
    </lineage>
</organism>
<dbReference type="AlphaFoldDB" id="A0A9W6SRW1"/>
<keyword evidence="4" id="KW-0521">NADP</keyword>
<evidence type="ECO:0000313" key="7">
    <source>
        <dbReference type="EMBL" id="GLZ81256.1"/>
    </source>
</evidence>
<dbReference type="SUPFAM" id="SSF51395">
    <property type="entry name" value="FMN-linked oxidoreductases"/>
    <property type="match status" value="1"/>
</dbReference>
<evidence type="ECO:0000256" key="2">
    <source>
        <dbReference type="ARBA" id="ARBA00022630"/>
    </source>
</evidence>
<protein>
    <submittedName>
        <fullName evidence="7">Oxidoreductase</fullName>
    </submittedName>
</protein>
<dbReference type="Proteomes" id="UP001165079">
    <property type="component" value="Unassembled WGS sequence"/>
</dbReference>
<gene>
    <name evidence="7" type="ORF">Afil01_60630</name>
</gene>
<accession>A0A9W6SRW1</accession>
<keyword evidence="8" id="KW-1185">Reference proteome</keyword>
<dbReference type="GO" id="GO:0003959">
    <property type="term" value="F:NADPH dehydrogenase activity"/>
    <property type="evidence" value="ECO:0007669"/>
    <property type="project" value="InterPro"/>
</dbReference>
<evidence type="ECO:0000259" key="6">
    <source>
        <dbReference type="Pfam" id="PF00724"/>
    </source>
</evidence>
<keyword evidence="2" id="KW-0285">Flavoprotein</keyword>
<dbReference type="RefSeq" id="WP_285666697.1">
    <property type="nucleotide sequence ID" value="NZ_BSTX01000005.1"/>
</dbReference>
<evidence type="ECO:0000256" key="1">
    <source>
        <dbReference type="ARBA" id="ARBA00001917"/>
    </source>
</evidence>
<keyword evidence="3" id="KW-0288">FMN</keyword>
<comment type="caution">
    <text evidence="7">The sequence shown here is derived from an EMBL/GenBank/DDBJ whole genome shotgun (WGS) entry which is preliminary data.</text>
</comment>
<dbReference type="EMBL" id="BSTX01000005">
    <property type="protein sequence ID" value="GLZ81256.1"/>
    <property type="molecule type" value="Genomic_DNA"/>
</dbReference>
<dbReference type="InterPro" id="IPR013785">
    <property type="entry name" value="Aldolase_TIM"/>
</dbReference>
<dbReference type="InterPro" id="IPR001155">
    <property type="entry name" value="OxRdtase_FMN_N"/>
</dbReference>
<comment type="cofactor">
    <cofactor evidence="1">
        <name>FMN</name>
        <dbReference type="ChEBI" id="CHEBI:58210"/>
    </cofactor>
</comment>
<evidence type="ECO:0000256" key="3">
    <source>
        <dbReference type="ARBA" id="ARBA00022643"/>
    </source>
</evidence>
<proteinExistence type="predicted"/>
<keyword evidence="5" id="KW-0560">Oxidoreductase</keyword>
<evidence type="ECO:0000313" key="8">
    <source>
        <dbReference type="Proteomes" id="UP001165079"/>
    </source>
</evidence>
<dbReference type="PANTHER" id="PTHR43303:SF4">
    <property type="entry name" value="NADPH DEHYDROGENASE C23G7.10C-RELATED"/>
    <property type="match status" value="1"/>
</dbReference>
<dbReference type="GO" id="GO:0050661">
    <property type="term" value="F:NADP binding"/>
    <property type="evidence" value="ECO:0007669"/>
    <property type="project" value="InterPro"/>
</dbReference>
<dbReference type="PANTHER" id="PTHR43303">
    <property type="entry name" value="NADPH DEHYDROGENASE C23G7.10C-RELATED"/>
    <property type="match status" value="1"/>
</dbReference>
<dbReference type="InterPro" id="IPR044152">
    <property type="entry name" value="YqjM-like"/>
</dbReference>
<evidence type="ECO:0000256" key="4">
    <source>
        <dbReference type="ARBA" id="ARBA00022857"/>
    </source>
</evidence>
<dbReference type="CDD" id="cd02932">
    <property type="entry name" value="OYE_YqiM_FMN"/>
    <property type="match status" value="1"/>
</dbReference>
<reference evidence="7" key="1">
    <citation type="submission" date="2023-03" db="EMBL/GenBank/DDBJ databases">
        <title>Actinorhabdospora filicis NBRC 111898.</title>
        <authorList>
            <person name="Ichikawa N."/>
            <person name="Sato H."/>
            <person name="Tonouchi N."/>
        </authorList>
    </citation>
    <scope>NUCLEOTIDE SEQUENCE</scope>
    <source>
        <strain evidence="7">NBRC 111898</strain>
    </source>
</reference>
<evidence type="ECO:0000256" key="5">
    <source>
        <dbReference type="ARBA" id="ARBA00023002"/>
    </source>
</evidence>
<dbReference type="Pfam" id="PF00724">
    <property type="entry name" value="Oxidored_FMN"/>
    <property type="match status" value="1"/>
</dbReference>
<sequence length="342" mass="36250">MLFEPLKLRDLVIPNRVWMAPMCQYSCGPDGLPTDWHMTHYTSRAVGGAGLILTEATAVASEGRISPWDLGLWNDGQRDALRGLVERVQASGTAIGVQLSHAGRKASTGRPWEGGGRLDLGWRVVGPSPVAFAEGWPVPHELTAPEIAEIVAGFAAAARRAREAGFDVVEVHGAHGYLISAFLSPLANHRTDAYGRDRALLAVEVASAVRAEWPAGKPVFFRVSATDWVPGGFEASDAVALTRRLADVGVDLMDVSTGGNAPGARIPVGPGYQVEFAARVRAGTGLPVAAVGMITTPPQASRILASGAADAVLLGRELLRDPYWPRRARGGEGVPPQYARAY</sequence>
<feature type="domain" description="NADH:flavin oxidoreductase/NADH oxidase N-terminal" evidence="6">
    <location>
        <begin position="2"/>
        <end position="329"/>
    </location>
</feature>